<feature type="region of interest" description="Disordered" evidence="1">
    <location>
        <begin position="859"/>
        <end position="947"/>
    </location>
</feature>
<feature type="compositionally biased region" description="Polar residues" evidence="1">
    <location>
        <begin position="296"/>
        <end position="315"/>
    </location>
</feature>
<feature type="compositionally biased region" description="Pro residues" evidence="1">
    <location>
        <begin position="202"/>
        <end position="214"/>
    </location>
</feature>
<feature type="region of interest" description="Disordered" evidence="1">
    <location>
        <begin position="729"/>
        <end position="772"/>
    </location>
</feature>
<sequence>MFPHHRKSRGKPSPSQPANQFALAAAARAATPSRTQTPTLSAAAAAAALHASPKQVTSPGSVVTRRMERRGSVSSVTSAPAGHPLVRKSSDASMTDRIGWFREDNAGSGSRPGSRGGRPPSRDSPAATSAPAPALAHTSRRADGRKTHDRIPSTQSEPAKRAPKKSASRPAVKAHEEDPRRSSQDEPRKVSKPRRAPAKPKNAPPIPPVPPIPPAVRAAVAVAAPTTKKQQPRAKSKPKPKPAEPIYSSSSDEDRYEEDSSSESDSEPEELYQQPIHLKKSLRNEASRTPTKKKSMQQTHSDTQGSMLTRGTMRTTVRDDMVPVVEASKERHKQQDHHHTRATRSGSASHGSAMPAAKAAESHHHHHQAADTGPSDAVKALALQIMQEQQARTAGKPVLLPSKRAKRRMKKMEEPDTALEYDDDFAAEQEGGGPSASEELGIYRRHSYAGSVSSVASYQSDLESIPEESNEGVKKGKKRRPGRESVIVPGQDGVPALPNSPLLVQERERLAQVQSPEPAASKSVERKRTLEKLTAESPAVVDKPSSLPEVPPVNVAVAAAPARDTVEDMKGSPPSSATLTEEPVQPIIHMIPPTPPCTADEKNAAPPRLFRDDSSEDSNKPNKILNGSILRLAKIRPSPPPRDAHSPRAMKRHSPPPRSVSPAKSALKHTHHEGSDRSSILSAEDGSVGHGGGRRKAVRVSFSEDPSVVEMDDDSYHYKPIHSALDKLSVQKQPSRGIGAVSFSSISRTRAERTPSPDAREQQTSSDSRLGGLIGVDLFNKLKKVGGGGKKDAPAKDPLAPDVISMSPPPSLSDEELESEREDHPEVRVEKIVEVQPVPPAVTFSEPLPVPVPIVPDAESEAETEGGVQIPTGAEEHVPETAVEEPTPEEPREAQIAAGHTPPAVEIKPIFPPPAEVTETTETPAETIAQGRLSLGSREDSESDEQFTDAYEHLDQVVLSATGSGAVVGVTAPHPSLPDAQPTAEAVVLPSIAEMVTDPSPEELGVVTSPKTLDAQVAGQALPEEVIGDEEVKAQNTTTILSPKPIKPVSRDLINTEISPASPAQSPEAQPTEPAQNGTSKPTPTKTAAKPKSGLSESKHAPKSKTPQNKTVPVPSPATAAGGKLKKQRQSAAPSSQRRLSASSVDSESSFKRENPRRRRSHSGGFARMSMRDVNGVAIVPPSASRDTGMSGSRWAGASPTRFESGFRSGRTIGTGGPRRRDWSPDTSDDEKGGGLKVEKKSRFLGKTTLRSSSAGRPHSSLGLPPSGGGFGKFKSRFEDSSDDEGAGPSRVVESMRTHSATYRPLTPDSSDDEEEVRRPATAGATTSHSGESFGKAATSRNPVYAPAGSAGIYGFTTSISAAAPPKKKWWNFGSKKKSKAAPGLVNSLPVAPVAAAEHHDPEHFSSPVPAPPRGNQMKRFRRMSGGSANSMGSQRTWTPSLGTSTIAGNGGAGGAGSDRGADRDRLWHRLSELQEMDEEGSGAERERPLTGTGVSGKAQVVEPGGGIYAAKTPKKKKFPKLRKMFGIED</sequence>
<feature type="compositionally biased region" description="Low complexity" evidence="1">
    <location>
        <begin position="1059"/>
        <end position="1071"/>
    </location>
</feature>
<protein>
    <submittedName>
        <fullName evidence="2">Uncharacterized protein</fullName>
    </submittedName>
</protein>
<feature type="region of interest" description="Disordered" evidence="1">
    <location>
        <begin position="1"/>
        <end position="374"/>
    </location>
</feature>
<feature type="compositionally biased region" description="Polar residues" evidence="1">
    <location>
        <begin position="1130"/>
        <end position="1148"/>
    </location>
</feature>
<feature type="compositionally biased region" description="Gly residues" evidence="1">
    <location>
        <begin position="1449"/>
        <end position="1458"/>
    </location>
</feature>
<feature type="compositionally biased region" description="Basic and acidic residues" evidence="1">
    <location>
        <begin position="599"/>
        <end position="620"/>
    </location>
</feature>
<name>A0AAV9VCY1_9PEZI</name>
<feature type="compositionally biased region" description="Low complexity" evidence="1">
    <location>
        <begin position="215"/>
        <end position="229"/>
    </location>
</feature>
<feature type="compositionally biased region" description="Low complexity" evidence="1">
    <location>
        <begin position="107"/>
        <end position="136"/>
    </location>
</feature>
<feature type="compositionally biased region" description="Basic and acidic residues" evidence="1">
    <location>
        <begin position="1460"/>
        <end position="1473"/>
    </location>
</feature>
<evidence type="ECO:0000313" key="2">
    <source>
        <dbReference type="EMBL" id="KAK6359851.1"/>
    </source>
</evidence>
<feature type="region of interest" description="Disordered" evidence="1">
    <location>
        <begin position="1022"/>
        <end position="1342"/>
    </location>
</feature>
<evidence type="ECO:0000313" key="3">
    <source>
        <dbReference type="Proteomes" id="UP001375240"/>
    </source>
</evidence>
<feature type="compositionally biased region" description="Low complexity" evidence="1">
    <location>
        <begin position="18"/>
        <end position="30"/>
    </location>
</feature>
<feature type="compositionally biased region" description="Basic and acidic residues" evidence="1">
    <location>
        <begin position="173"/>
        <end position="189"/>
    </location>
</feature>
<feature type="region of interest" description="Disordered" evidence="1">
    <location>
        <begin position="784"/>
        <end position="826"/>
    </location>
</feature>
<keyword evidence="3" id="KW-1185">Reference proteome</keyword>
<feature type="compositionally biased region" description="Basic residues" evidence="1">
    <location>
        <begin position="1"/>
        <end position="10"/>
    </location>
</feature>
<accession>A0AAV9VCY1</accession>
<feature type="compositionally biased region" description="Basic residues" evidence="1">
    <location>
        <begin position="230"/>
        <end position="240"/>
    </location>
</feature>
<dbReference type="Proteomes" id="UP001375240">
    <property type="component" value="Unassembled WGS sequence"/>
</dbReference>
<feature type="compositionally biased region" description="Acidic residues" evidence="1">
    <location>
        <begin position="415"/>
        <end position="427"/>
    </location>
</feature>
<gene>
    <name evidence="2" type="ORF">TWF696_000984</name>
</gene>
<feature type="region of interest" description="Disordered" evidence="1">
    <location>
        <begin position="388"/>
        <end position="439"/>
    </location>
</feature>
<feature type="compositionally biased region" description="Basic residues" evidence="1">
    <location>
        <begin position="330"/>
        <end position="342"/>
    </location>
</feature>
<feature type="compositionally biased region" description="Basic and acidic residues" evidence="1">
    <location>
        <begin position="749"/>
        <end position="761"/>
    </location>
</feature>
<feature type="compositionally biased region" description="Basic and acidic residues" evidence="1">
    <location>
        <begin position="523"/>
        <end position="534"/>
    </location>
</feature>
<comment type="caution">
    <text evidence="2">The sequence shown here is derived from an EMBL/GenBank/DDBJ whole genome shotgun (WGS) entry which is preliminary data.</text>
</comment>
<feature type="compositionally biased region" description="Low complexity" evidence="1">
    <location>
        <begin position="552"/>
        <end position="562"/>
    </location>
</feature>
<feature type="compositionally biased region" description="Low complexity" evidence="1">
    <location>
        <begin position="1079"/>
        <end position="1093"/>
    </location>
</feature>
<feature type="compositionally biased region" description="Polar residues" evidence="1">
    <location>
        <begin position="1427"/>
        <end position="1447"/>
    </location>
</feature>
<feature type="compositionally biased region" description="Basic and acidic residues" evidence="1">
    <location>
        <begin position="1219"/>
        <end position="1242"/>
    </location>
</feature>
<feature type="region of interest" description="Disordered" evidence="1">
    <location>
        <begin position="1396"/>
        <end position="1499"/>
    </location>
</feature>
<reference evidence="2 3" key="1">
    <citation type="submission" date="2019-10" db="EMBL/GenBank/DDBJ databases">
        <authorList>
            <person name="Palmer J.M."/>
        </authorList>
    </citation>
    <scope>NUCLEOTIDE SEQUENCE [LARGE SCALE GENOMIC DNA]</scope>
    <source>
        <strain evidence="2 3">TWF696</strain>
    </source>
</reference>
<feature type="compositionally biased region" description="Low complexity" evidence="1">
    <location>
        <begin position="916"/>
        <end position="927"/>
    </location>
</feature>
<feature type="compositionally biased region" description="Basic and acidic residues" evidence="1">
    <location>
        <begin position="140"/>
        <end position="151"/>
    </location>
</feature>
<feature type="region of interest" description="Disordered" evidence="1">
    <location>
        <begin position="460"/>
        <end position="714"/>
    </location>
</feature>
<proteinExistence type="predicted"/>
<organism evidence="2 3">
    <name type="scientific">Orbilia brochopaga</name>
    <dbReference type="NCBI Taxonomy" id="3140254"/>
    <lineage>
        <taxon>Eukaryota</taxon>
        <taxon>Fungi</taxon>
        <taxon>Dikarya</taxon>
        <taxon>Ascomycota</taxon>
        <taxon>Pezizomycotina</taxon>
        <taxon>Orbiliomycetes</taxon>
        <taxon>Orbiliales</taxon>
        <taxon>Orbiliaceae</taxon>
        <taxon>Orbilia</taxon>
    </lineage>
</organism>
<evidence type="ECO:0000256" key="1">
    <source>
        <dbReference type="SAM" id="MobiDB-lite"/>
    </source>
</evidence>
<dbReference type="EMBL" id="JAVHNQ010000001">
    <property type="protein sequence ID" value="KAK6359851.1"/>
    <property type="molecule type" value="Genomic_DNA"/>
</dbReference>
<feature type="compositionally biased region" description="Acidic residues" evidence="1">
    <location>
        <begin position="254"/>
        <end position="270"/>
    </location>
</feature>